<evidence type="ECO:0000256" key="2">
    <source>
        <dbReference type="ARBA" id="ARBA00022692"/>
    </source>
</evidence>
<sequence>MIWTSHRPLHSHPSPSLHRYGNHATLDVFLRAAVALLLATSIAALTCPHCGSTSVPYPLSTSDTCGHPSYKILCNTTSGSLSFPTLNKIVSINPDTQRLVISPAPLVSRRCVTMDLRTLVVQLNSSLPFNVTSSNTIMLLNCSTALLQSPLNCTEASLCHAYVNGTPSVDRGCGDSPICCTFKTGGSTTAYWIRVREDECRAYTIFVNLDPTLSVGQWPQPGLEIEWTAPPSN</sequence>
<evidence type="ECO:0000256" key="4">
    <source>
        <dbReference type="ARBA" id="ARBA00022989"/>
    </source>
</evidence>
<evidence type="ECO:0000256" key="1">
    <source>
        <dbReference type="ARBA" id="ARBA00004167"/>
    </source>
</evidence>
<evidence type="ECO:0000259" key="6">
    <source>
        <dbReference type="Pfam" id="PF13947"/>
    </source>
</evidence>
<dbReference type="GO" id="GO:0016020">
    <property type="term" value="C:membrane"/>
    <property type="evidence" value="ECO:0007669"/>
    <property type="project" value="UniProtKB-SubCell"/>
</dbReference>
<comment type="subcellular location">
    <subcellularLocation>
        <location evidence="1">Membrane</location>
        <topology evidence="1">Single-pass membrane protein</topology>
    </subcellularLocation>
</comment>
<keyword evidence="8" id="KW-1185">Reference proteome</keyword>
<gene>
    <name evidence="7" type="ORF">SAY86_025950</name>
</gene>
<dbReference type="PANTHER" id="PTHR33355:SF15">
    <property type="entry name" value="WALL-ASSOCIATED RECEPTOR KINASE GALACTURONAN-BINDING DOMAIN-CONTAINING PROTEIN"/>
    <property type="match status" value="1"/>
</dbReference>
<keyword evidence="4" id="KW-1133">Transmembrane helix</keyword>
<evidence type="ECO:0000256" key="5">
    <source>
        <dbReference type="ARBA" id="ARBA00023136"/>
    </source>
</evidence>
<name>A0AAN7KKW2_TRANT</name>
<feature type="domain" description="Wall-associated receptor kinase galacturonan-binding" evidence="6">
    <location>
        <begin position="47"/>
        <end position="101"/>
    </location>
</feature>
<keyword evidence="5" id="KW-0472">Membrane</keyword>
<dbReference type="Proteomes" id="UP001346149">
    <property type="component" value="Unassembled WGS sequence"/>
</dbReference>
<accession>A0AAN7KKW2</accession>
<proteinExistence type="predicted"/>
<reference evidence="7 8" key="1">
    <citation type="journal article" date="2023" name="Hortic Res">
        <title>Pangenome of water caltrop reveals structural variations and asymmetric subgenome divergence after allopolyploidization.</title>
        <authorList>
            <person name="Zhang X."/>
            <person name="Chen Y."/>
            <person name="Wang L."/>
            <person name="Yuan Y."/>
            <person name="Fang M."/>
            <person name="Shi L."/>
            <person name="Lu R."/>
            <person name="Comes H.P."/>
            <person name="Ma Y."/>
            <person name="Chen Y."/>
            <person name="Huang G."/>
            <person name="Zhou Y."/>
            <person name="Zheng Z."/>
            <person name="Qiu Y."/>
        </authorList>
    </citation>
    <scope>NUCLEOTIDE SEQUENCE [LARGE SCALE GENOMIC DNA]</scope>
    <source>
        <strain evidence="7">F231</strain>
    </source>
</reference>
<dbReference type="EMBL" id="JAXQNO010000023">
    <property type="protein sequence ID" value="KAK4764860.1"/>
    <property type="molecule type" value="Genomic_DNA"/>
</dbReference>
<evidence type="ECO:0000256" key="3">
    <source>
        <dbReference type="ARBA" id="ARBA00022729"/>
    </source>
</evidence>
<keyword evidence="3" id="KW-0732">Signal</keyword>
<keyword evidence="2" id="KW-0812">Transmembrane</keyword>
<dbReference type="PANTHER" id="PTHR33355">
    <property type="entry name" value="WALL-ASSOCIATED RECEPTOR KINASE CARBOXY-TERMINAL PROTEIN-RELATED"/>
    <property type="match status" value="1"/>
</dbReference>
<dbReference type="InterPro" id="IPR025287">
    <property type="entry name" value="WAK_GUB"/>
</dbReference>
<organism evidence="7 8">
    <name type="scientific">Trapa natans</name>
    <name type="common">Water chestnut</name>
    <dbReference type="NCBI Taxonomy" id="22666"/>
    <lineage>
        <taxon>Eukaryota</taxon>
        <taxon>Viridiplantae</taxon>
        <taxon>Streptophyta</taxon>
        <taxon>Embryophyta</taxon>
        <taxon>Tracheophyta</taxon>
        <taxon>Spermatophyta</taxon>
        <taxon>Magnoliopsida</taxon>
        <taxon>eudicotyledons</taxon>
        <taxon>Gunneridae</taxon>
        <taxon>Pentapetalae</taxon>
        <taxon>rosids</taxon>
        <taxon>malvids</taxon>
        <taxon>Myrtales</taxon>
        <taxon>Lythraceae</taxon>
        <taxon>Trapa</taxon>
    </lineage>
</organism>
<evidence type="ECO:0000313" key="7">
    <source>
        <dbReference type="EMBL" id="KAK4764860.1"/>
    </source>
</evidence>
<evidence type="ECO:0000313" key="8">
    <source>
        <dbReference type="Proteomes" id="UP001346149"/>
    </source>
</evidence>
<dbReference type="GO" id="GO:0030247">
    <property type="term" value="F:polysaccharide binding"/>
    <property type="evidence" value="ECO:0007669"/>
    <property type="project" value="InterPro"/>
</dbReference>
<dbReference type="AlphaFoldDB" id="A0AAN7KKW2"/>
<comment type="caution">
    <text evidence="7">The sequence shown here is derived from an EMBL/GenBank/DDBJ whole genome shotgun (WGS) entry which is preliminary data.</text>
</comment>
<protein>
    <recommendedName>
        <fullName evidence="6">Wall-associated receptor kinase galacturonan-binding domain-containing protein</fullName>
    </recommendedName>
</protein>
<dbReference type="Pfam" id="PF13947">
    <property type="entry name" value="GUB_WAK_bind"/>
    <property type="match status" value="1"/>
</dbReference>